<feature type="transmembrane region" description="Helical" evidence="7">
    <location>
        <begin position="253"/>
        <end position="276"/>
    </location>
</feature>
<protein>
    <submittedName>
        <fullName evidence="8">Polysaccharide biosynthesis protein</fullName>
    </submittedName>
</protein>
<evidence type="ECO:0000313" key="9">
    <source>
        <dbReference type="Proteomes" id="UP000010474"/>
    </source>
</evidence>
<accession>K9ZHC4</accession>
<dbReference type="eggNOG" id="COG2244">
    <property type="taxonomic scope" value="Bacteria"/>
</dbReference>
<feature type="transmembrane region" description="Helical" evidence="7">
    <location>
        <begin position="121"/>
        <end position="139"/>
    </location>
</feature>
<dbReference type="PATRIC" id="fig|272123.3.peg.3522"/>
<dbReference type="STRING" id="272123.Anacy_3230"/>
<dbReference type="CDD" id="cd13127">
    <property type="entry name" value="MATE_tuaB_like"/>
    <property type="match status" value="1"/>
</dbReference>
<keyword evidence="6 7" id="KW-0472">Membrane</keyword>
<gene>
    <name evidence="8" type="ordered locus">Anacy_3230</name>
</gene>
<evidence type="ECO:0000256" key="1">
    <source>
        <dbReference type="ARBA" id="ARBA00004651"/>
    </source>
</evidence>
<keyword evidence="3" id="KW-1003">Cell membrane</keyword>
<dbReference type="PANTHER" id="PTHR30250:SF10">
    <property type="entry name" value="LIPOPOLYSACCHARIDE BIOSYNTHESIS PROTEIN WZXC"/>
    <property type="match status" value="1"/>
</dbReference>
<keyword evidence="4 7" id="KW-0812">Transmembrane</keyword>
<evidence type="ECO:0000256" key="2">
    <source>
        <dbReference type="ARBA" id="ARBA00007430"/>
    </source>
</evidence>
<feature type="transmembrane region" description="Helical" evidence="7">
    <location>
        <begin position="20"/>
        <end position="44"/>
    </location>
</feature>
<keyword evidence="9" id="KW-1185">Reference proteome</keyword>
<sequence length="425" mass="47690">MKAIAQTLSAFKKDRFIRNIGWMGASELVIRVFRLVTTVILARFLSAEDYGLAAIVLMTFEFIRVFTRNGIADKIVQAEASEVEELCRTAYGLNWVIALVLFVGQCLASLAIAQFYNNSHLIVPICLIAVTYLIYPLAMVQTALIRRENRLNILALISSVQVSTDNVLTAIFALSGMGMWAIVLPKFLVAPIWIILTFKYHPWRMTKSFTFDKWQQITSFASRILGIELLTIFRENVDYLLIGRFVGVEALGVYYFAFNAGLGISLSVINAIRVSLFSDLCDLKSQTELFTQRYTHSLRKIALMIVPLVVLQSSLAPFYVPLIFGQKWVERGAVSILILICCSALSRPFADAASLMFRAFGQPEIELRWNLLFTACLATAIIIGTNWGILGAAVAVMATHLTLQPIYTFWATRQKLPKFLQEVNP</sequence>
<evidence type="ECO:0000256" key="3">
    <source>
        <dbReference type="ARBA" id="ARBA00022475"/>
    </source>
</evidence>
<evidence type="ECO:0000256" key="7">
    <source>
        <dbReference type="SAM" id="Phobius"/>
    </source>
</evidence>
<evidence type="ECO:0000256" key="6">
    <source>
        <dbReference type="ARBA" id="ARBA00023136"/>
    </source>
</evidence>
<dbReference type="OrthoDB" id="9770347at2"/>
<reference evidence="9" key="1">
    <citation type="journal article" date="2013" name="Proc. Natl. Acad. Sci. U.S.A.">
        <title>Improving the coverage of the cyanobacterial phylum using diversity-driven genome sequencing.</title>
        <authorList>
            <person name="Shih P.M."/>
            <person name="Wu D."/>
            <person name="Latifi A."/>
            <person name="Axen S.D."/>
            <person name="Fewer D.P."/>
            <person name="Talla E."/>
            <person name="Calteau A."/>
            <person name="Cai F."/>
            <person name="Tandeau de Marsac N."/>
            <person name="Rippka R."/>
            <person name="Herdman M."/>
            <person name="Sivonen K."/>
            <person name="Coursin T."/>
            <person name="Laurent T."/>
            <person name="Goodwin L."/>
            <person name="Nolan M."/>
            <person name="Davenport K.W."/>
            <person name="Han C.S."/>
            <person name="Rubin E.M."/>
            <person name="Eisen J.A."/>
            <person name="Woyke T."/>
            <person name="Gugger M."/>
            <person name="Kerfeld C.A."/>
        </authorList>
    </citation>
    <scope>NUCLEOTIDE SEQUENCE [LARGE SCALE GENOMIC DNA]</scope>
    <source>
        <strain evidence="9">ATCC 27899 / PCC 7122</strain>
    </source>
</reference>
<feature type="transmembrane region" description="Helical" evidence="7">
    <location>
        <begin position="50"/>
        <end position="67"/>
    </location>
</feature>
<dbReference type="AlphaFoldDB" id="K9ZHC4"/>
<evidence type="ECO:0000313" key="8">
    <source>
        <dbReference type="EMBL" id="AFZ58638.1"/>
    </source>
</evidence>
<dbReference type="EMBL" id="CP003659">
    <property type="protein sequence ID" value="AFZ58638.1"/>
    <property type="molecule type" value="Genomic_DNA"/>
</dbReference>
<feature type="transmembrane region" description="Helical" evidence="7">
    <location>
        <begin position="151"/>
        <end position="173"/>
    </location>
</feature>
<proteinExistence type="inferred from homology"/>
<feature type="transmembrane region" description="Helical" evidence="7">
    <location>
        <begin position="332"/>
        <end position="350"/>
    </location>
</feature>
<feature type="transmembrane region" description="Helical" evidence="7">
    <location>
        <begin position="179"/>
        <end position="196"/>
    </location>
</feature>
<dbReference type="Pfam" id="PF13440">
    <property type="entry name" value="Polysacc_synt_3"/>
    <property type="match status" value="1"/>
</dbReference>
<feature type="transmembrane region" description="Helical" evidence="7">
    <location>
        <begin position="371"/>
        <end position="398"/>
    </location>
</feature>
<comment type="subcellular location">
    <subcellularLocation>
        <location evidence="1">Cell membrane</location>
        <topology evidence="1">Multi-pass membrane protein</topology>
    </subcellularLocation>
</comment>
<dbReference type="HOGENOM" id="CLU_026911_7_0_3"/>
<dbReference type="RefSeq" id="WP_015215264.1">
    <property type="nucleotide sequence ID" value="NC_019771.1"/>
</dbReference>
<name>K9ZHC4_ANACC</name>
<keyword evidence="5 7" id="KW-1133">Transmembrane helix</keyword>
<dbReference type="KEGG" id="acy:Anacy_3230"/>
<evidence type="ECO:0000256" key="5">
    <source>
        <dbReference type="ARBA" id="ARBA00022989"/>
    </source>
</evidence>
<feature type="transmembrane region" description="Helical" evidence="7">
    <location>
        <begin position="95"/>
        <end position="115"/>
    </location>
</feature>
<dbReference type="Proteomes" id="UP000010474">
    <property type="component" value="Chromosome"/>
</dbReference>
<feature type="transmembrane region" description="Helical" evidence="7">
    <location>
        <begin position="301"/>
        <end position="320"/>
    </location>
</feature>
<evidence type="ECO:0000256" key="4">
    <source>
        <dbReference type="ARBA" id="ARBA00022692"/>
    </source>
</evidence>
<dbReference type="PANTHER" id="PTHR30250">
    <property type="entry name" value="PST FAMILY PREDICTED COLANIC ACID TRANSPORTER"/>
    <property type="match status" value="1"/>
</dbReference>
<organism evidence="8 9">
    <name type="scientific">Anabaena cylindrica (strain ATCC 27899 / PCC 7122)</name>
    <dbReference type="NCBI Taxonomy" id="272123"/>
    <lineage>
        <taxon>Bacteria</taxon>
        <taxon>Bacillati</taxon>
        <taxon>Cyanobacteriota</taxon>
        <taxon>Cyanophyceae</taxon>
        <taxon>Nostocales</taxon>
        <taxon>Nostocaceae</taxon>
        <taxon>Anabaena</taxon>
    </lineage>
</organism>
<comment type="similarity">
    <text evidence="2">Belongs to the polysaccharide synthase family.</text>
</comment>
<dbReference type="InterPro" id="IPR050833">
    <property type="entry name" value="Poly_Biosynth_Transport"/>
</dbReference>
<dbReference type="GO" id="GO:0005886">
    <property type="term" value="C:plasma membrane"/>
    <property type="evidence" value="ECO:0007669"/>
    <property type="project" value="UniProtKB-SubCell"/>
</dbReference>